<proteinExistence type="predicted"/>
<gene>
    <name evidence="1" type="primary">jg2455</name>
    <name evidence="1" type="ORF">PAEG_LOCUS6885</name>
</gene>
<dbReference type="Proteomes" id="UP000838756">
    <property type="component" value="Unassembled WGS sequence"/>
</dbReference>
<evidence type="ECO:0000313" key="1">
    <source>
        <dbReference type="EMBL" id="CAH2224575.1"/>
    </source>
</evidence>
<feature type="non-terminal residue" evidence="1">
    <location>
        <position position="1"/>
    </location>
</feature>
<evidence type="ECO:0000313" key="2">
    <source>
        <dbReference type="Proteomes" id="UP000838756"/>
    </source>
</evidence>
<dbReference type="OrthoDB" id="2016582at2759"/>
<organism evidence="1 2">
    <name type="scientific">Pararge aegeria aegeria</name>
    <dbReference type="NCBI Taxonomy" id="348720"/>
    <lineage>
        <taxon>Eukaryota</taxon>
        <taxon>Metazoa</taxon>
        <taxon>Ecdysozoa</taxon>
        <taxon>Arthropoda</taxon>
        <taxon>Hexapoda</taxon>
        <taxon>Insecta</taxon>
        <taxon>Pterygota</taxon>
        <taxon>Neoptera</taxon>
        <taxon>Endopterygota</taxon>
        <taxon>Lepidoptera</taxon>
        <taxon>Glossata</taxon>
        <taxon>Ditrysia</taxon>
        <taxon>Papilionoidea</taxon>
        <taxon>Nymphalidae</taxon>
        <taxon>Satyrinae</taxon>
        <taxon>Satyrini</taxon>
        <taxon>Parargina</taxon>
        <taxon>Pararge</taxon>
    </lineage>
</organism>
<keyword evidence="2" id="KW-1185">Reference proteome</keyword>
<accession>A0A8S4QWR4</accession>
<comment type="caution">
    <text evidence="1">The sequence shown here is derived from an EMBL/GenBank/DDBJ whole genome shotgun (WGS) entry which is preliminary data.</text>
</comment>
<name>A0A8S4QWR4_9NEOP</name>
<dbReference type="AlphaFoldDB" id="A0A8S4QWR4"/>
<dbReference type="EMBL" id="CAKXAJ010020738">
    <property type="protein sequence ID" value="CAH2224575.1"/>
    <property type="molecule type" value="Genomic_DNA"/>
</dbReference>
<sequence length="40" mass="4233">DIFLRSLGIAHVVAVLEPIGLARSDGKKPDGMTLVVTFVP</sequence>
<protein>
    <submittedName>
        <fullName evidence="1">Jg2455 protein</fullName>
    </submittedName>
</protein>
<reference evidence="1" key="1">
    <citation type="submission" date="2022-03" db="EMBL/GenBank/DDBJ databases">
        <authorList>
            <person name="Lindestad O."/>
        </authorList>
    </citation>
    <scope>NUCLEOTIDE SEQUENCE</scope>
</reference>